<feature type="compositionally biased region" description="Acidic residues" evidence="1">
    <location>
        <begin position="198"/>
        <end position="209"/>
    </location>
</feature>
<dbReference type="AlphaFoldDB" id="A0A7R8XGL1"/>
<evidence type="ECO:0000313" key="2">
    <source>
        <dbReference type="EMBL" id="CAD7247376.1"/>
    </source>
</evidence>
<sequence>MHNHTVGRPEMVFEGELPRAFPSTWLPPAPSWEAGPLRCPSPPTEPVPDVERRPVGCCRGRKRPHSPDGLGLERCTKQVITEDRVRKELGDLSLDEREKRVFAVAGLKELLERMKEEPVLPRPLLDAMTKPNESLAVVLWKPPSQTSVVDLIRERRVLHDSPDVTCAVQKKIEVEVEVGDEEEEELKNDQETICVGDIETEDDGSMDCS</sequence>
<evidence type="ECO:0000256" key="1">
    <source>
        <dbReference type="SAM" id="MobiDB-lite"/>
    </source>
</evidence>
<reference evidence="2" key="1">
    <citation type="submission" date="2020-11" db="EMBL/GenBank/DDBJ databases">
        <authorList>
            <person name="Tran Van P."/>
        </authorList>
    </citation>
    <scope>NUCLEOTIDE SEQUENCE</scope>
</reference>
<feature type="region of interest" description="Disordered" evidence="1">
    <location>
        <begin position="31"/>
        <end position="70"/>
    </location>
</feature>
<protein>
    <submittedName>
        <fullName evidence="2">Uncharacterized protein</fullName>
    </submittedName>
</protein>
<evidence type="ECO:0000313" key="3">
    <source>
        <dbReference type="Proteomes" id="UP000677054"/>
    </source>
</evidence>
<feature type="region of interest" description="Disordered" evidence="1">
    <location>
        <begin position="179"/>
        <end position="209"/>
    </location>
</feature>
<keyword evidence="3" id="KW-1185">Reference proteome</keyword>
<name>A0A7R8XGL1_9CRUS</name>
<dbReference type="Proteomes" id="UP000677054">
    <property type="component" value="Unassembled WGS sequence"/>
</dbReference>
<proteinExistence type="predicted"/>
<organism evidence="2">
    <name type="scientific">Darwinula stevensoni</name>
    <dbReference type="NCBI Taxonomy" id="69355"/>
    <lineage>
        <taxon>Eukaryota</taxon>
        <taxon>Metazoa</taxon>
        <taxon>Ecdysozoa</taxon>
        <taxon>Arthropoda</taxon>
        <taxon>Crustacea</taxon>
        <taxon>Oligostraca</taxon>
        <taxon>Ostracoda</taxon>
        <taxon>Podocopa</taxon>
        <taxon>Podocopida</taxon>
        <taxon>Darwinulocopina</taxon>
        <taxon>Darwinuloidea</taxon>
        <taxon>Darwinulidae</taxon>
        <taxon>Darwinula</taxon>
    </lineage>
</organism>
<accession>A0A7R8XGL1</accession>
<gene>
    <name evidence="2" type="ORF">DSTB1V02_LOCUS7207</name>
</gene>
<dbReference type="EMBL" id="LR900953">
    <property type="protein sequence ID" value="CAD7247376.1"/>
    <property type="molecule type" value="Genomic_DNA"/>
</dbReference>
<dbReference type="EMBL" id="CAJPEV010001436">
    <property type="protein sequence ID" value="CAG0892637.1"/>
    <property type="molecule type" value="Genomic_DNA"/>
</dbReference>